<comment type="caution">
    <text evidence="3">The sequence shown here is derived from an EMBL/GenBank/DDBJ whole genome shotgun (WGS) entry which is preliminary data.</text>
</comment>
<dbReference type="GO" id="GO:0032040">
    <property type="term" value="C:small-subunit processome"/>
    <property type="evidence" value="ECO:0007669"/>
    <property type="project" value="TreeGrafter"/>
</dbReference>
<dbReference type="GO" id="GO:0031428">
    <property type="term" value="C:box C/D methylation guide snoRNP complex"/>
    <property type="evidence" value="ECO:0007669"/>
    <property type="project" value="TreeGrafter"/>
</dbReference>
<dbReference type="PANTHER" id="PTHR10335:SF23">
    <property type="entry name" value="OB FOLD-CONTAINING PROTEIN, NUCLEIC ACID BINDING"/>
    <property type="match status" value="1"/>
</dbReference>
<evidence type="ECO:0000313" key="4">
    <source>
        <dbReference type="Proteomes" id="UP000703661"/>
    </source>
</evidence>
<gene>
    <name evidence="3" type="ORF">BGZ80_001499</name>
</gene>
<reference evidence="3" key="1">
    <citation type="journal article" date="2020" name="Fungal Divers.">
        <title>Resolving the Mortierellaceae phylogeny through synthesis of multi-gene phylogenetics and phylogenomics.</title>
        <authorList>
            <person name="Vandepol N."/>
            <person name="Liber J."/>
            <person name="Desiro A."/>
            <person name="Na H."/>
            <person name="Kennedy M."/>
            <person name="Barry K."/>
            <person name="Grigoriev I.V."/>
            <person name="Miller A.N."/>
            <person name="O'Donnell K."/>
            <person name="Stajich J.E."/>
            <person name="Bonito G."/>
        </authorList>
    </citation>
    <scope>NUCLEOTIDE SEQUENCE</scope>
    <source>
        <strain evidence="3">NRRL 2769</strain>
    </source>
</reference>
<feature type="coiled-coil region" evidence="1">
    <location>
        <begin position="587"/>
        <end position="614"/>
    </location>
</feature>
<dbReference type="GO" id="GO:1990259">
    <property type="term" value="F:histone H2AQ104 methyltransferase activity"/>
    <property type="evidence" value="ECO:0007669"/>
    <property type="project" value="TreeGrafter"/>
</dbReference>
<evidence type="ECO:0000313" key="3">
    <source>
        <dbReference type="EMBL" id="KAG0010422.1"/>
    </source>
</evidence>
<sequence>MQDDQEQPPYSLMTHAAVVYSSDRLSNTAYTFRLHTVNVFDFDQTLFQSPLPNPSLWDRSFLGVLTSWNYCGTGWWQNPSTLELGPEVEANCWEGWWNEEVVRKVKESSEDPGCMTLLLTGRYGPTFSQKVIEMVQRKGLDFDIIATKPTTVAQIENDSSNNNHQAPTTELYLKVDTFNTKHDLLYNLLFEYPNIRNMHLWDDRPCQIAKFREVGQKWLDKNMLDHFDVTTIQEPLLYMNPQREIDTVLAMVESNNQQADVEANGGPFLVPGVGPLPRIRPELRDLNMWEPYETYTPKPRNKIEVTKVARYTGVMFSDAVQRVLRGKFGAGNGFKGRNDDVSEEHWIRGPQNLEGMNLGKWVVPDDIHVTLCLGAAQPDFIKTIGGLGATVLVEVEAVGEHEKRIWALRVKEFDVNSCNDSTELHIVAPDGNVYTSLGALRSAYASREPQQENDFPQEESSVREVGAYMAKRLCGSSLEGPYSNVDLDHLGHIVLNRDIVPHITMAYDRLNGTRPVDSGLIQNWESLTTPNGEPFQPRLVFVGTISEKYLLGMKSLKTKHSSSSSCRDVVNLAAVVKTTRSKKNIPRAELGRLIEAIKEEMEMLSVENKTSNLERIEIIAQEVWERAETMKATKLLPQ</sequence>
<feature type="domain" description="Swiss Army Knife RNA repair protein HAD" evidence="2">
    <location>
        <begin position="49"/>
        <end position="257"/>
    </location>
</feature>
<evidence type="ECO:0000259" key="2">
    <source>
        <dbReference type="Pfam" id="PF10307"/>
    </source>
</evidence>
<keyword evidence="4" id="KW-1185">Reference proteome</keyword>
<organism evidence="3 4">
    <name type="scientific">Entomortierella chlamydospora</name>
    <dbReference type="NCBI Taxonomy" id="101097"/>
    <lineage>
        <taxon>Eukaryota</taxon>
        <taxon>Fungi</taxon>
        <taxon>Fungi incertae sedis</taxon>
        <taxon>Mucoromycota</taxon>
        <taxon>Mortierellomycotina</taxon>
        <taxon>Mortierellomycetes</taxon>
        <taxon>Mortierellales</taxon>
        <taxon>Mortierellaceae</taxon>
        <taxon>Entomortierella</taxon>
    </lineage>
</organism>
<dbReference type="AlphaFoldDB" id="A0A9P6MRJ1"/>
<dbReference type="GO" id="GO:0003723">
    <property type="term" value="F:RNA binding"/>
    <property type="evidence" value="ECO:0007669"/>
    <property type="project" value="TreeGrafter"/>
</dbReference>
<dbReference type="GO" id="GO:0000494">
    <property type="term" value="P:box C/D sno(s)RNA 3'-end processing"/>
    <property type="evidence" value="ECO:0007669"/>
    <property type="project" value="TreeGrafter"/>
</dbReference>
<dbReference type="InterPro" id="IPR018812">
    <property type="entry name" value="SAK_HAD"/>
</dbReference>
<dbReference type="Pfam" id="PF10307">
    <property type="entry name" value="HAD_SAK_1"/>
    <property type="match status" value="1"/>
</dbReference>
<dbReference type="GO" id="GO:0008649">
    <property type="term" value="F:rRNA methyltransferase activity"/>
    <property type="evidence" value="ECO:0007669"/>
    <property type="project" value="TreeGrafter"/>
</dbReference>
<evidence type="ECO:0000256" key="1">
    <source>
        <dbReference type="SAM" id="Coils"/>
    </source>
</evidence>
<proteinExistence type="predicted"/>
<dbReference type="EMBL" id="JAAAID010001341">
    <property type="protein sequence ID" value="KAG0010422.1"/>
    <property type="molecule type" value="Genomic_DNA"/>
</dbReference>
<name>A0A9P6MRJ1_9FUNG</name>
<protein>
    <recommendedName>
        <fullName evidence="2">Swiss Army Knife RNA repair protein HAD domain-containing protein</fullName>
    </recommendedName>
</protein>
<dbReference type="PANTHER" id="PTHR10335">
    <property type="entry name" value="RRNA 2-O-METHYLTRANSFERASE FIBRILLARIN"/>
    <property type="match status" value="1"/>
</dbReference>
<keyword evidence="1" id="KW-0175">Coiled coil</keyword>
<dbReference type="Proteomes" id="UP000703661">
    <property type="component" value="Unassembled WGS sequence"/>
</dbReference>
<accession>A0A9P6MRJ1</accession>